<feature type="transmembrane region" description="Helical" evidence="8">
    <location>
        <begin position="21"/>
        <end position="39"/>
    </location>
</feature>
<keyword evidence="5 8" id="KW-1133">Transmembrane helix</keyword>
<feature type="transmembrane region" description="Helical" evidence="8">
    <location>
        <begin position="150"/>
        <end position="170"/>
    </location>
</feature>
<evidence type="ECO:0000313" key="10">
    <source>
        <dbReference type="Proteomes" id="UP000410492"/>
    </source>
</evidence>
<proteinExistence type="inferred from homology"/>
<dbReference type="Proteomes" id="UP000410492">
    <property type="component" value="Unassembled WGS sequence"/>
</dbReference>
<evidence type="ECO:0000313" key="9">
    <source>
        <dbReference type="EMBL" id="VEN59934.1"/>
    </source>
</evidence>
<comment type="similarity">
    <text evidence="2">Belongs to the insect chemoreceptor superfamily. Gustatory receptor (GR) family. Gr5a subfamily.</text>
</comment>
<sequence length="174" mass="20399">MDKIMNVAYGYPPTLDRRLKIFTLLFMALAFIDGSLSAGSRYTKMTSQLGERYNYTHYFNEAFPELFGVLPMNHLTAFYCAVLMSQATLMWAYNDVFIILLSTPLALRFRQITKRLEDAQRKVKPDSFWGEIREDYDRLSIICKQLDEHISYIVLLSFSLNIFLMLVQLYKCLQ</sequence>
<evidence type="ECO:0000256" key="7">
    <source>
        <dbReference type="ARBA" id="ARBA00023170"/>
    </source>
</evidence>
<dbReference type="PANTHER" id="PTHR21421">
    <property type="entry name" value="GUSTATORY RECEPTOR"/>
    <property type="match status" value="1"/>
</dbReference>
<accession>A0A653DIV4</accession>
<evidence type="ECO:0000256" key="5">
    <source>
        <dbReference type="ARBA" id="ARBA00022989"/>
    </source>
</evidence>
<keyword evidence="3" id="KW-1003">Cell membrane</keyword>
<reference evidence="9 10" key="1">
    <citation type="submission" date="2019-01" db="EMBL/GenBank/DDBJ databases">
        <authorList>
            <person name="Sayadi A."/>
        </authorList>
    </citation>
    <scope>NUCLEOTIDE SEQUENCE [LARGE SCALE GENOMIC DNA]</scope>
</reference>
<name>A0A653DIV4_CALMS</name>
<evidence type="ECO:0000256" key="4">
    <source>
        <dbReference type="ARBA" id="ARBA00022692"/>
    </source>
</evidence>
<comment type="subcellular location">
    <subcellularLocation>
        <location evidence="1">Cell membrane</location>
        <topology evidence="1">Multi-pass membrane protein</topology>
    </subcellularLocation>
</comment>
<dbReference type="Pfam" id="PF06151">
    <property type="entry name" value="Trehalose_recp"/>
    <property type="match status" value="1"/>
</dbReference>
<dbReference type="OrthoDB" id="5800391at2759"/>
<dbReference type="AlphaFoldDB" id="A0A653DIV4"/>
<evidence type="ECO:0000256" key="3">
    <source>
        <dbReference type="ARBA" id="ARBA00022475"/>
    </source>
</evidence>
<keyword evidence="10" id="KW-1185">Reference proteome</keyword>
<dbReference type="EMBL" id="CAACVG010012229">
    <property type="protein sequence ID" value="VEN59934.1"/>
    <property type="molecule type" value="Genomic_DNA"/>
</dbReference>
<protein>
    <recommendedName>
        <fullName evidence="11">Gustatory receptor</fullName>
    </recommendedName>
</protein>
<keyword evidence="4 8" id="KW-0812">Transmembrane</keyword>
<evidence type="ECO:0000256" key="2">
    <source>
        <dbReference type="ARBA" id="ARBA00005327"/>
    </source>
</evidence>
<feature type="transmembrane region" description="Helical" evidence="8">
    <location>
        <begin position="76"/>
        <end position="101"/>
    </location>
</feature>
<dbReference type="GO" id="GO:0005886">
    <property type="term" value="C:plasma membrane"/>
    <property type="evidence" value="ECO:0007669"/>
    <property type="project" value="UniProtKB-SubCell"/>
</dbReference>
<evidence type="ECO:0008006" key="11">
    <source>
        <dbReference type="Google" id="ProtNLM"/>
    </source>
</evidence>
<keyword evidence="6 8" id="KW-0472">Membrane</keyword>
<keyword evidence="7" id="KW-0675">Receptor</keyword>
<evidence type="ECO:0000256" key="1">
    <source>
        <dbReference type="ARBA" id="ARBA00004651"/>
    </source>
</evidence>
<dbReference type="PANTHER" id="PTHR21421:SF29">
    <property type="entry name" value="GUSTATORY RECEPTOR 5A FOR TREHALOSE-RELATED"/>
    <property type="match status" value="1"/>
</dbReference>
<evidence type="ECO:0000256" key="6">
    <source>
        <dbReference type="ARBA" id="ARBA00023136"/>
    </source>
</evidence>
<dbReference type="GO" id="GO:0008527">
    <property type="term" value="F:taste receptor activity"/>
    <property type="evidence" value="ECO:0007669"/>
    <property type="project" value="InterPro"/>
</dbReference>
<evidence type="ECO:0000256" key="8">
    <source>
        <dbReference type="SAM" id="Phobius"/>
    </source>
</evidence>
<dbReference type="GO" id="GO:0050916">
    <property type="term" value="P:sensory perception of sweet taste"/>
    <property type="evidence" value="ECO:0007669"/>
    <property type="project" value="UniProtKB-ARBA"/>
</dbReference>
<gene>
    <name evidence="9" type="ORF">CALMAC_LOCUS17776</name>
</gene>
<dbReference type="InterPro" id="IPR009318">
    <property type="entry name" value="Gustatory_rcpt"/>
</dbReference>
<organism evidence="9 10">
    <name type="scientific">Callosobruchus maculatus</name>
    <name type="common">Southern cowpea weevil</name>
    <name type="synonym">Pulse bruchid</name>
    <dbReference type="NCBI Taxonomy" id="64391"/>
    <lineage>
        <taxon>Eukaryota</taxon>
        <taxon>Metazoa</taxon>
        <taxon>Ecdysozoa</taxon>
        <taxon>Arthropoda</taxon>
        <taxon>Hexapoda</taxon>
        <taxon>Insecta</taxon>
        <taxon>Pterygota</taxon>
        <taxon>Neoptera</taxon>
        <taxon>Endopterygota</taxon>
        <taxon>Coleoptera</taxon>
        <taxon>Polyphaga</taxon>
        <taxon>Cucujiformia</taxon>
        <taxon>Chrysomeloidea</taxon>
        <taxon>Chrysomelidae</taxon>
        <taxon>Bruchinae</taxon>
        <taxon>Bruchini</taxon>
        <taxon>Callosobruchus</taxon>
    </lineage>
</organism>